<evidence type="ECO:0000313" key="4">
    <source>
        <dbReference type="Proteomes" id="UP001552594"/>
    </source>
</evidence>
<dbReference type="EMBL" id="JBFAUK010000006">
    <property type="protein sequence ID" value="MEV5507050.1"/>
    <property type="molecule type" value="Genomic_DNA"/>
</dbReference>
<feature type="region of interest" description="Disordered" evidence="1">
    <location>
        <begin position="232"/>
        <end position="284"/>
    </location>
</feature>
<proteinExistence type="predicted"/>
<feature type="transmembrane region" description="Helical" evidence="2">
    <location>
        <begin position="6"/>
        <end position="23"/>
    </location>
</feature>
<keyword evidence="2" id="KW-1133">Transmembrane helix</keyword>
<reference evidence="3 4" key="1">
    <citation type="submission" date="2024-06" db="EMBL/GenBank/DDBJ databases">
        <title>The Natural Products Discovery Center: Release of the First 8490 Sequenced Strains for Exploring Actinobacteria Biosynthetic Diversity.</title>
        <authorList>
            <person name="Kalkreuter E."/>
            <person name="Kautsar S.A."/>
            <person name="Yang D."/>
            <person name="Bader C.D."/>
            <person name="Teijaro C.N."/>
            <person name="Fluegel L."/>
            <person name="Davis C.M."/>
            <person name="Simpson J.R."/>
            <person name="Lauterbach L."/>
            <person name="Steele A.D."/>
            <person name="Gui C."/>
            <person name="Meng S."/>
            <person name="Li G."/>
            <person name="Viehrig K."/>
            <person name="Ye F."/>
            <person name="Su P."/>
            <person name="Kiefer A.F."/>
            <person name="Nichols A."/>
            <person name="Cepeda A.J."/>
            <person name="Yan W."/>
            <person name="Fan B."/>
            <person name="Jiang Y."/>
            <person name="Adhikari A."/>
            <person name="Zheng C.-J."/>
            <person name="Schuster L."/>
            <person name="Cowan T.M."/>
            <person name="Smanski M.J."/>
            <person name="Chevrette M.G."/>
            <person name="De Carvalho L.P.S."/>
            <person name="Shen B."/>
        </authorList>
    </citation>
    <scope>NUCLEOTIDE SEQUENCE [LARGE SCALE GENOMIC DNA]</scope>
    <source>
        <strain evidence="3 4">NPDC052347</strain>
    </source>
</reference>
<accession>A0ABV3JVY7</accession>
<keyword evidence="2" id="KW-0812">Transmembrane</keyword>
<evidence type="ECO:0000256" key="2">
    <source>
        <dbReference type="SAM" id="Phobius"/>
    </source>
</evidence>
<dbReference type="RefSeq" id="WP_109280736.1">
    <property type="nucleotide sequence ID" value="NZ_JBFAUK010000006.1"/>
</dbReference>
<evidence type="ECO:0008006" key="5">
    <source>
        <dbReference type="Google" id="ProtNLM"/>
    </source>
</evidence>
<feature type="transmembrane region" description="Helical" evidence="2">
    <location>
        <begin position="35"/>
        <end position="63"/>
    </location>
</feature>
<feature type="compositionally biased region" description="Low complexity" evidence="1">
    <location>
        <begin position="86"/>
        <end position="101"/>
    </location>
</feature>
<sequence length="284" mass="30193">MGWTVLYIAFGIVALWLLSEVLLQYKARLRWRLLAFAGFLGVVAGVMFTSVPVIVVGAVGFAVGQIFVTLSFRRGFAEGWALRRPPAASEGAPAEGRAAGRAGRRRGGRGSSAARAAAKTAATAAATTAATTAATAPLDQPAEPAEVPVPTGLTGVPEQPTAEYAAVEETSVFGAYDAFQGAPQGAEYPAQGGQFDYAQGQYAAYSDPYIGNRQQGYETYDGYAQQPQQQYGMGGYPADGYAPQQYDMDTPPGGVWVPQQRDTDAPPYPHDQGPGYDDQQHYRY</sequence>
<name>A0ABV3JVY7_STRON</name>
<keyword evidence="4" id="KW-1185">Reference proteome</keyword>
<feature type="region of interest" description="Disordered" evidence="1">
    <location>
        <begin position="86"/>
        <end position="114"/>
    </location>
</feature>
<protein>
    <recommendedName>
        <fullName evidence="5">Integral membrane protein</fullName>
    </recommendedName>
</protein>
<evidence type="ECO:0000313" key="3">
    <source>
        <dbReference type="EMBL" id="MEV5507050.1"/>
    </source>
</evidence>
<gene>
    <name evidence="3" type="ORF">AB0L16_11285</name>
</gene>
<keyword evidence="2" id="KW-0472">Membrane</keyword>
<comment type="caution">
    <text evidence="3">The sequence shown here is derived from an EMBL/GenBank/DDBJ whole genome shotgun (WGS) entry which is preliminary data.</text>
</comment>
<organism evidence="3 4">
    <name type="scientific">Streptomyces orinoci</name>
    <name type="common">Streptoverticillium orinoci</name>
    <dbReference type="NCBI Taxonomy" id="67339"/>
    <lineage>
        <taxon>Bacteria</taxon>
        <taxon>Bacillati</taxon>
        <taxon>Actinomycetota</taxon>
        <taxon>Actinomycetes</taxon>
        <taxon>Kitasatosporales</taxon>
        <taxon>Streptomycetaceae</taxon>
        <taxon>Streptomyces</taxon>
    </lineage>
</organism>
<feature type="region of interest" description="Disordered" evidence="1">
    <location>
        <begin position="130"/>
        <end position="155"/>
    </location>
</feature>
<dbReference type="Proteomes" id="UP001552594">
    <property type="component" value="Unassembled WGS sequence"/>
</dbReference>
<evidence type="ECO:0000256" key="1">
    <source>
        <dbReference type="SAM" id="MobiDB-lite"/>
    </source>
</evidence>